<dbReference type="Gene3D" id="1.20.1530.20">
    <property type="match status" value="1"/>
</dbReference>
<keyword evidence="5" id="KW-0812">Transmembrane</keyword>
<protein>
    <submittedName>
        <fullName evidence="11">Sodium:proton antiporter</fullName>
    </submittedName>
</protein>
<sequence>MTPDLALTLSAVLAIGIGAQWLAWYLKQPSILFLLLIGIIIGPVLGWFNPDQALGDLLFPFISLGVAVILFEGSLTLEFHEVKSHGRVVQMLVSVGVLITIAIAGAAAYFLFDMHPLIALLFGALVCVTGPTVIIPILRNLRANKNISNVLRWEGIIIDPIGAIAVVLVYEYIISGGSGENALLLFGKILLIGAMLGLAGATVLATLLKKHWVPEYLRNIFTLAFVLLVFSVSNHIEHESGLLTVTILGVALANWPKFPKDDILDFKESLSILLISVLFIVLAARLDLASVEQIGYTSLILLAIIMFVARPLGVWVSSMGSKLKTNEKLMISWIGPRGIVAAAISSLFAIRLEEFGLAGTEYLVPLVFIIIIGTVLTQSLTAAFVGNLLGVREPSNNGVLIIGSNPVALTVAKALKEHNVDVLMAHNNYSNIAKARMEGIRVYFGNPISEHADRNLDLIGFGHVFAMSMDQELNSLSELNFRHTFGKQNIYRLRSAKDKNKNDRQEKDEYYQSPWLFSESVTYGQLASMIAKNAKIKVTNITENYNFEQYQNDNPNYVALFMIDRNDTMKVFSSETEGKNIKEGTKIISIVMDSEDPKGERPTPSGAQKEQFQKLAQKEKGMS</sequence>
<keyword evidence="7" id="KW-0406">Ion transport</keyword>
<evidence type="ECO:0000259" key="9">
    <source>
        <dbReference type="Pfam" id="PF00999"/>
    </source>
</evidence>
<evidence type="ECO:0000256" key="7">
    <source>
        <dbReference type="ARBA" id="ARBA00023065"/>
    </source>
</evidence>
<dbReference type="EMBL" id="CP025120">
    <property type="protein sequence ID" value="AUD78727.1"/>
    <property type="molecule type" value="Genomic_DNA"/>
</dbReference>
<dbReference type="RefSeq" id="WP_106646581.1">
    <property type="nucleotide sequence ID" value="NZ_BMGO01000001.1"/>
</dbReference>
<feature type="domain" description="RCK N-terminal" evidence="10">
    <location>
        <begin position="399"/>
        <end position="500"/>
    </location>
</feature>
<dbReference type="GO" id="GO:0005886">
    <property type="term" value="C:plasma membrane"/>
    <property type="evidence" value="ECO:0007669"/>
    <property type="project" value="UniProtKB-SubCell"/>
</dbReference>
<keyword evidence="3" id="KW-0050">Antiport</keyword>
<keyword evidence="8" id="KW-0472">Membrane</keyword>
<dbReference type="InterPro" id="IPR006153">
    <property type="entry name" value="Cation/H_exchanger_TM"/>
</dbReference>
<dbReference type="Pfam" id="PF00999">
    <property type="entry name" value="Na_H_Exchanger"/>
    <property type="match status" value="1"/>
</dbReference>
<dbReference type="GO" id="GO:1902600">
    <property type="term" value="P:proton transmembrane transport"/>
    <property type="evidence" value="ECO:0007669"/>
    <property type="project" value="InterPro"/>
</dbReference>
<evidence type="ECO:0000313" key="12">
    <source>
        <dbReference type="Proteomes" id="UP000232693"/>
    </source>
</evidence>
<dbReference type="InterPro" id="IPR003148">
    <property type="entry name" value="RCK_N"/>
</dbReference>
<evidence type="ECO:0000313" key="11">
    <source>
        <dbReference type="EMBL" id="AUD78727.1"/>
    </source>
</evidence>
<organism evidence="11 12">
    <name type="scientific">Kangiella profundi</name>
    <dbReference type="NCBI Taxonomy" id="1561924"/>
    <lineage>
        <taxon>Bacteria</taxon>
        <taxon>Pseudomonadati</taxon>
        <taxon>Pseudomonadota</taxon>
        <taxon>Gammaproteobacteria</taxon>
        <taxon>Kangiellales</taxon>
        <taxon>Kangiellaceae</taxon>
        <taxon>Kangiella</taxon>
    </lineage>
</organism>
<dbReference type="SUPFAM" id="SSF51735">
    <property type="entry name" value="NAD(P)-binding Rossmann-fold domains"/>
    <property type="match status" value="1"/>
</dbReference>
<gene>
    <name evidence="11" type="ORF">CW740_05470</name>
</gene>
<dbReference type="InterPro" id="IPR036291">
    <property type="entry name" value="NAD(P)-bd_dom_sf"/>
</dbReference>
<dbReference type="Gene3D" id="3.40.50.720">
    <property type="entry name" value="NAD(P)-binding Rossmann-like Domain"/>
    <property type="match status" value="1"/>
</dbReference>
<keyword evidence="6" id="KW-1133">Transmembrane helix</keyword>
<evidence type="ECO:0000256" key="2">
    <source>
        <dbReference type="ARBA" id="ARBA00022448"/>
    </source>
</evidence>
<keyword evidence="2" id="KW-0813">Transport</keyword>
<dbReference type="GO" id="GO:0015297">
    <property type="term" value="F:antiporter activity"/>
    <property type="evidence" value="ECO:0007669"/>
    <property type="project" value="UniProtKB-KW"/>
</dbReference>
<dbReference type="Pfam" id="PF02254">
    <property type="entry name" value="TrkA_N"/>
    <property type="match status" value="1"/>
</dbReference>
<dbReference type="PANTHER" id="PTHR32507">
    <property type="entry name" value="NA(+)/H(+) ANTIPORTER 1"/>
    <property type="match status" value="1"/>
</dbReference>
<evidence type="ECO:0000256" key="6">
    <source>
        <dbReference type="ARBA" id="ARBA00022989"/>
    </source>
</evidence>
<evidence type="ECO:0000256" key="5">
    <source>
        <dbReference type="ARBA" id="ARBA00022692"/>
    </source>
</evidence>
<dbReference type="PANTHER" id="PTHR32507:SF0">
    <property type="entry name" value="NA(+)_H(+) ANTIPORTER 2-RELATED"/>
    <property type="match status" value="1"/>
</dbReference>
<reference evidence="11 12" key="1">
    <citation type="submission" date="2017-12" db="EMBL/GenBank/DDBJ databases">
        <title>Kangiella profundi FT102 completed genome.</title>
        <authorList>
            <person name="Xu J."/>
            <person name="Wang J."/>
            <person name="Lu Y."/>
        </authorList>
    </citation>
    <scope>NUCLEOTIDE SEQUENCE [LARGE SCALE GENOMIC DNA]</scope>
    <source>
        <strain evidence="11 12">FT102</strain>
    </source>
</reference>
<feature type="domain" description="Cation/H+ exchanger transmembrane" evidence="9">
    <location>
        <begin position="22"/>
        <end position="384"/>
    </location>
</feature>
<comment type="subcellular location">
    <subcellularLocation>
        <location evidence="1">Cell membrane</location>
        <topology evidence="1">Multi-pass membrane protein</topology>
    </subcellularLocation>
</comment>
<keyword evidence="4" id="KW-1003">Cell membrane</keyword>
<dbReference type="OrthoDB" id="570124at2"/>
<name>A0A2K9ABC8_9GAMM</name>
<evidence type="ECO:0000259" key="10">
    <source>
        <dbReference type="Pfam" id="PF02254"/>
    </source>
</evidence>
<evidence type="ECO:0000256" key="4">
    <source>
        <dbReference type="ARBA" id="ARBA00022475"/>
    </source>
</evidence>
<proteinExistence type="predicted"/>
<dbReference type="Proteomes" id="UP000232693">
    <property type="component" value="Chromosome"/>
</dbReference>
<dbReference type="InterPro" id="IPR038770">
    <property type="entry name" value="Na+/solute_symporter_sf"/>
</dbReference>
<dbReference type="GO" id="GO:0006813">
    <property type="term" value="P:potassium ion transport"/>
    <property type="evidence" value="ECO:0007669"/>
    <property type="project" value="InterPro"/>
</dbReference>
<evidence type="ECO:0000256" key="3">
    <source>
        <dbReference type="ARBA" id="ARBA00022449"/>
    </source>
</evidence>
<keyword evidence="12" id="KW-1185">Reference proteome</keyword>
<evidence type="ECO:0000256" key="8">
    <source>
        <dbReference type="ARBA" id="ARBA00023136"/>
    </source>
</evidence>
<dbReference type="KEGG" id="kpd:CW740_05470"/>
<evidence type="ECO:0000256" key="1">
    <source>
        <dbReference type="ARBA" id="ARBA00004651"/>
    </source>
</evidence>
<accession>A0A2K9ABC8</accession>
<dbReference type="AlphaFoldDB" id="A0A2K9ABC8"/>